<comment type="subcellular location">
    <subcellularLocation>
        <location evidence="1">Nucleus</location>
    </subcellularLocation>
</comment>
<dbReference type="GO" id="GO:0035825">
    <property type="term" value="P:homologous recombination"/>
    <property type="evidence" value="ECO:0007669"/>
    <property type="project" value="UniProtKB-ARBA"/>
</dbReference>
<evidence type="ECO:0000256" key="4">
    <source>
        <dbReference type="ARBA" id="ARBA00022776"/>
    </source>
</evidence>
<dbReference type="AlphaFoldDB" id="I3S8P0"/>
<keyword evidence="7" id="KW-0131">Cell cycle</keyword>
<dbReference type="GeneID" id="130733801"/>
<dbReference type="EMBL" id="BT136837">
    <property type="protein sequence ID" value="AFK36632.1"/>
    <property type="molecule type" value="mRNA"/>
</dbReference>
<dbReference type="PANTHER" id="PTHR12663:SF3">
    <property type="entry name" value="SISTER CHROMATID COHESION PROTEIN PDS5 HOMOLOG C"/>
    <property type="match status" value="1"/>
</dbReference>
<organism evidence="8">
    <name type="scientific">Lotus japonicus</name>
    <name type="common">Lotus corniculatus var. japonicus</name>
    <dbReference type="NCBI Taxonomy" id="34305"/>
    <lineage>
        <taxon>Eukaryota</taxon>
        <taxon>Viridiplantae</taxon>
        <taxon>Streptophyta</taxon>
        <taxon>Embryophyta</taxon>
        <taxon>Tracheophyta</taxon>
        <taxon>Spermatophyta</taxon>
        <taxon>Magnoliopsida</taxon>
        <taxon>eudicotyledons</taxon>
        <taxon>Gunneridae</taxon>
        <taxon>Pentapetalae</taxon>
        <taxon>rosids</taxon>
        <taxon>fabids</taxon>
        <taxon>Fabales</taxon>
        <taxon>Fabaceae</taxon>
        <taxon>Papilionoideae</taxon>
        <taxon>50 kb inversion clade</taxon>
        <taxon>NPAAA clade</taxon>
        <taxon>Hologalegina</taxon>
        <taxon>robinioid clade</taxon>
        <taxon>Loteae</taxon>
        <taxon>Lotus</taxon>
    </lineage>
</organism>
<reference evidence="8" key="1">
    <citation type="submission" date="2012-05" db="EMBL/GenBank/DDBJ databases">
        <authorList>
            <person name="Krishnakumar V."/>
            <person name="Cheung F."/>
            <person name="Xiao Y."/>
            <person name="Chan A."/>
            <person name="Moskal W.A."/>
            <person name="Town C.D."/>
        </authorList>
    </citation>
    <scope>NUCLEOTIDE SEQUENCE</scope>
</reference>
<accession>I3S8P0</accession>
<dbReference type="SUPFAM" id="SSF48371">
    <property type="entry name" value="ARM repeat"/>
    <property type="match status" value="1"/>
</dbReference>
<protein>
    <recommendedName>
        <fullName evidence="9">Mon2/Sec7/BIG1-like dimerisation and cyclophilin-binding domain-containing protein</fullName>
    </recommendedName>
</protein>
<dbReference type="GO" id="GO:0051301">
    <property type="term" value="P:cell division"/>
    <property type="evidence" value="ECO:0007669"/>
    <property type="project" value="UniProtKB-KW"/>
</dbReference>
<dbReference type="GO" id="GO:0005634">
    <property type="term" value="C:nucleus"/>
    <property type="evidence" value="ECO:0007669"/>
    <property type="project" value="UniProtKB-SubCell"/>
</dbReference>
<evidence type="ECO:0000256" key="2">
    <source>
        <dbReference type="ARBA" id="ARBA00022618"/>
    </source>
</evidence>
<proteinExistence type="evidence at transcript level"/>
<keyword evidence="2" id="KW-0132">Cell division</keyword>
<evidence type="ECO:0000256" key="5">
    <source>
        <dbReference type="ARBA" id="ARBA00023204"/>
    </source>
</evidence>
<dbReference type="RefSeq" id="XP_057442053.1">
    <property type="nucleotide sequence ID" value="XM_057586070.1"/>
</dbReference>
<keyword evidence="4" id="KW-0498">Mitosis</keyword>
<dbReference type="PANTHER" id="PTHR12663">
    <property type="entry name" value="ANDROGEN INDUCED INHIBITOR OF PROLIFERATION AS3 / PDS5-RELATED"/>
    <property type="match status" value="1"/>
</dbReference>
<dbReference type="Pfam" id="PF20168">
    <property type="entry name" value="PDS5"/>
    <property type="match status" value="1"/>
</dbReference>
<evidence type="ECO:0000313" key="8">
    <source>
        <dbReference type="EMBL" id="AFK36632.1"/>
    </source>
</evidence>
<name>I3S8P0_LOTJA</name>
<dbReference type="GO" id="GO:0007064">
    <property type="term" value="P:mitotic sister chromatid cohesion"/>
    <property type="evidence" value="ECO:0007669"/>
    <property type="project" value="InterPro"/>
</dbReference>
<keyword evidence="5" id="KW-0234">DNA repair</keyword>
<evidence type="ECO:0008006" key="9">
    <source>
        <dbReference type="Google" id="ProtNLM"/>
    </source>
</evidence>
<evidence type="ECO:0000256" key="6">
    <source>
        <dbReference type="ARBA" id="ARBA00023242"/>
    </source>
</evidence>
<sequence>MVAIKLTDKELRMEKELLEAGSKLADPPSSVDELLNLLDRVECCVSSVEQSHTEPMLIALSPLLKALTADKLMRHSDEGVRVSIASCISELIRITAPDPPYEDDQMKEVFHLIVSAVENLHDMSSRSYAKRINILYLLAKVRSCILMLDLNCDLLILEMFQHFFKEIREFLQQLENWGRES</sequence>
<keyword evidence="6" id="KW-0539">Nucleus</keyword>
<evidence type="ECO:0000256" key="1">
    <source>
        <dbReference type="ARBA" id="ARBA00004123"/>
    </source>
</evidence>
<dbReference type="InterPro" id="IPR039776">
    <property type="entry name" value="Pds5"/>
</dbReference>
<dbReference type="GO" id="GO:0000785">
    <property type="term" value="C:chromatin"/>
    <property type="evidence" value="ECO:0007669"/>
    <property type="project" value="TreeGrafter"/>
</dbReference>
<dbReference type="GO" id="GO:0006281">
    <property type="term" value="P:DNA repair"/>
    <property type="evidence" value="ECO:0007669"/>
    <property type="project" value="UniProtKB-KW"/>
</dbReference>
<keyword evidence="3" id="KW-0227">DNA damage</keyword>
<dbReference type="InterPro" id="IPR016024">
    <property type="entry name" value="ARM-type_fold"/>
</dbReference>
<evidence type="ECO:0000256" key="3">
    <source>
        <dbReference type="ARBA" id="ARBA00022763"/>
    </source>
</evidence>
<evidence type="ECO:0000256" key="7">
    <source>
        <dbReference type="ARBA" id="ARBA00023306"/>
    </source>
</evidence>